<organism evidence="1 2">
    <name type="scientific">Enterobacter agglomerans</name>
    <name type="common">Erwinia herbicola</name>
    <name type="synonym">Pantoea agglomerans</name>
    <dbReference type="NCBI Taxonomy" id="549"/>
    <lineage>
        <taxon>Bacteria</taxon>
        <taxon>Pseudomonadati</taxon>
        <taxon>Pseudomonadota</taxon>
        <taxon>Gammaproteobacteria</taxon>
        <taxon>Enterobacterales</taxon>
        <taxon>Erwiniaceae</taxon>
        <taxon>Pantoea</taxon>
        <taxon>Pantoea agglomerans group</taxon>
    </lineage>
</organism>
<gene>
    <name evidence="1" type="ORF">NCTC9381_02946</name>
</gene>
<dbReference type="Proteomes" id="UP000254640">
    <property type="component" value="Unassembled WGS sequence"/>
</dbReference>
<evidence type="ECO:0000313" key="2">
    <source>
        <dbReference type="Proteomes" id="UP000254640"/>
    </source>
</evidence>
<protein>
    <submittedName>
        <fullName evidence="1">Uncharacterized protein</fullName>
    </submittedName>
</protein>
<name>A0A379AID7_ENTAG</name>
<reference evidence="1 2" key="1">
    <citation type="submission" date="2018-06" db="EMBL/GenBank/DDBJ databases">
        <authorList>
            <consortium name="Pathogen Informatics"/>
            <person name="Doyle S."/>
        </authorList>
    </citation>
    <scope>NUCLEOTIDE SEQUENCE [LARGE SCALE GENOMIC DNA]</scope>
    <source>
        <strain evidence="1 2">NCTC9381</strain>
    </source>
</reference>
<evidence type="ECO:0000313" key="1">
    <source>
        <dbReference type="EMBL" id="SUB17030.1"/>
    </source>
</evidence>
<sequence length="47" mass="5624">MRFVDFLNSKQGLRAARNHCFELNGVVLGHFTALFLHDNQIIFYQRW</sequence>
<accession>A0A379AID7</accession>
<dbReference type="EMBL" id="UGSO01000001">
    <property type="protein sequence ID" value="SUB17030.1"/>
    <property type="molecule type" value="Genomic_DNA"/>
</dbReference>
<keyword evidence="2" id="KW-1185">Reference proteome</keyword>
<dbReference type="AlphaFoldDB" id="A0A379AID7"/>
<proteinExistence type="predicted"/>